<reference evidence="1" key="2">
    <citation type="journal article" date="2015" name="Data Brief">
        <title>Shoot transcriptome of the giant reed, Arundo donax.</title>
        <authorList>
            <person name="Barrero R.A."/>
            <person name="Guerrero F.D."/>
            <person name="Moolhuijzen P."/>
            <person name="Goolsby J.A."/>
            <person name="Tidwell J."/>
            <person name="Bellgard S.E."/>
            <person name="Bellgard M.I."/>
        </authorList>
    </citation>
    <scope>NUCLEOTIDE SEQUENCE</scope>
    <source>
        <tissue evidence="1">Shoot tissue taken approximately 20 cm above the soil surface</tissue>
    </source>
</reference>
<sequence length="31" mass="3910">MYNVEMPFTCTIRTWGGDEMWFYQLQSYKFH</sequence>
<evidence type="ECO:0000313" key="1">
    <source>
        <dbReference type="EMBL" id="JAE34169.1"/>
    </source>
</evidence>
<reference evidence="1" key="1">
    <citation type="submission" date="2014-09" db="EMBL/GenBank/DDBJ databases">
        <authorList>
            <person name="Magalhaes I.L.F."/>
            <person name="Oliveira U."/>
            <person name="Santos F.R."/>
            <person name="Vidigal T.H.D.A."/>
            <person name="Brescovit A.D."/>
            <person name="Santos A.J."/>
        </authorList>
    </citation>
    <scope>NUCLEOTIDE SEQUENCE</scope>
    <source>
        <tissue evidence="1">Shoot tissue taken approximately 20 cm above the soil surface</tissue>
    </source>
</reference>
<accession>A0A0A9HEE2</accession>
<proteinExistence type="predicted"/>
<dbReference type="EMBL" id="GBRH01163727">
    <property type="protein sequence ID" value="JAE34169.1"/>
    <property type="molecule type" value="Transcribed_RNA"/>
</dbReference>
<name>A0A0A9HEE2_ARUDO</name>
<dbReference type="AlphaFoldDB" id="A0A0A9HEE2"/>
<organism evidence="1">
    <name type="scientific">Arundo donax</name>
    <name type="common">Giant reed</name>
    <name type="synonym">Donax arundinaceus</name>
    <dbReference type="NCBI Taxonomy" id="35708"/>
    <lineage>
        <taxon>Eukaryota</taxon>
        <taxon>Viridiplantae</taxon>
        <taxon>Streptophyta</taxon>
        <taxon>Embryophyta</taxon>
        <taxon>Tracheophyta</taxon>
        <taxon>Spermatophyta</taxon>
        <taxon>Magnoliopsida</taxon>
        <taxon>Liliopsida</taxon>
        <taxon>Poales</taxon>
        <taxon>Poaceae</taxon>
        <taxon>PACMAD clade</taxon>
        <taxon>Arundinoideae</taxon>
        <taxon>Arundineae</taxon>
        <taxon>Arundo</taxon>
    </lineage>
</organism>
<protein>
    <submittedName>
        <fullName evidence="1">Uncharacterized protein</fullName>
    </submittedName>
</protein>